<dbReference type="RefSeq" id="WP_070963604.1">
    <property type="nucleotide sequence ID" value="NZ_CP017603.1"/>
</dbReference>
<dbReference type="EMBL" id="CP017603">
    <property type="protein sequence ID" value="AOY74708.1"/>
    <property type="molecule type" value="Genomic_DNA"/>
</dbReference>
<dbReference type="Proteomes" id="UP000177894">
    <property type="component" value="Chromosome"/>
</dbReference>
<name>A0AAC9RNZ1_9CLOT</name>
<dbReference type="KEGG" id="cfm:BJL90_01305"/>
<evidence type="ECO:0000313" key="2">
    <source>
        <dbReference type="EMBL" id="ARE89087.1"/>
    </source>
</evidence>
<proteinExistence type="predicted"/>
<dbReference type="Proteomes" id="UP000192478">
    <property type="component" value="Chromosome"/>
</dbReference>
<evidence type="ECO:0000313" key="4">
    <source>
        <dbReference type="Proteomes" id="UP000192478"/>
    </source>
</evidence>
<keyword evidence="3" id="KW-1185">Reference proteome</keyword>
<accession>A0AAC9RNZ1</accession>
<dbReference type="EMBL" id="CP020559">
    <property type="protein sequence ID" value="ARE89087.1"/>
    <property type="molecule type" value="Genomic_DNA"/>
</dbReference>
<sequence>MYPLIENYLALYLSITKRYSTDKALRAMGIIRNYHKALKEAGGGIEDRNEKSHRGRKGGH</sequence>
<organism evidence="2 4">
    <name type="scientific">Clostridium formicaceticum</name>
    <dbReference type="NCBI Taxonomy" id="1497"/>
    <lineage>
        <taxon>Bacteria</taxon>
        <taxon>Bacillati</taxon>
        <taxon>Bacillota</taxon>
        <taxon>Clostridia</taxon>
        <taxon>Eubacteriales</taxon>
        <taxon>Clostridiaceae</taxon>
        <taxon>Clostridium</taxon>
    </lineage>
</organism>
<protein>
    <submittedName>
        <fullName evidence="2">Uncharacterized protein</fullName>
    </submittedName>
</protein>
<reference evidence="1 3" key="1">
    <citation type="submission" date="2016-10" db="EMBL/GenBank/DDBJ databases">
        <title>Complete Genome Sequence of Acetogen Clostridium formicoaceticum ATCC 27076.</title>
        <authorList>
            <person name="Bao T."/>
            <person name="Cheng C."/>
            <person name="Zhao J."/>
            <person name="Yang S.-T."/>
            <person name="Wang J."/>
            <person name="Wang M."/>
        </authorList>
    </citation>
    <scope>NUCLEOTIDE SEQUENCE [LARGE SCALE GENOMIC DNA]</scope>
    <source>
        <strain evidence="1 3">ATCC 27076</strain>
    </source>
</reference>
<dbReference type="AlphaFoldDB" id="A0AAC9RNZ1"/>
<gene>
    <name evidence="1" type="ORF">BJL90_01305</name>
    <name evidence="2" type="ORF">CLFO_34930</name>
</gene>
<evidence type="ECO:0000313" key="1">
    <source>
        <dbReference type="EMBL" id="AOY74708.1"/>
    </source>
</evidence>
<evidence type="ECO:0000313" key="3">
    <source>
        <dbReference type="Proteomes" id="UP000177894"/>
    </source>
</evidence>
<reference evidence="2 4" key="2">
    <citation type="submission" date="2017-03" db="EMBL/GenBank/DDBJ databases">
        <title>Complete sequence of Clostridium formicaceticum DSM 92.</title>
        <authorList>
            <person name="Poehlein A."/>
            <person name="Karl M."/>
            <person name="Bengelsdorf F.R."/>
            <person name="Duerre P."/>
            <person name="Daniel R."/>
        </authorList>
    </citation>
    <scope>NUCLEOTIDE SEQUENCE [LARGE SCALE GENOMIC DNA]</scope>
    <source>
        <strain evidence="2 4">DSM 92</strain>
    </source>
</reference>